<dbReference type="RefSeq" id="WP_167315781.1">
    <property type="nucleotide sequence ID" value="NZ_JAQQCK010000002.1"/>
</dbReference>
<evidence type="ECO:0000313" key="1">
    <source>
        <dbReference type="EMBL" id="MFM0239199.1"/>
    </source>
</evidence>
<organism evidence="1 2">
    <name type="scientific">Paraburkholderia phytofirmans</name>
    <dbReference type="NCBI Taxonomy" id="261302"/>
    <lineage>
        <taxon>Bacteria</taxon>
        <taxon>Pseudomonadati</taxon>
        <taxon>Pseudomonadota</taxon>
        <taxon>Betaproteobacteria</taxon>
        <taxon>Burkholderiales</taxon>
        <taxon>Burkholderiaceae</taxon>
        <taxon>Paraburkholderia</taxon>
    </lineage>
</organism>
<reference evidence="1 2" key="1">
    <citation type="journal article" date="2024" name="Chem. Sci.">
        <title>Discovery of megapolipeptins by genome mining of a Burkholderiales bacteria collection.</title>
        <authorList>
            <person name="Paulo B.S."/>
            <person name="Recchia M.J.J."/>
            <person name="Lee S."/>
            <person name="Fergusson C.H."/>
            <person name="Romanowski S.B."/>
            <person name="Hernandez A."/>
            <person name="Krull N."/>
            <person name="Liu D.Y."/>
            <person name="Cavanagh H."/>
            <person name="Bos A."/>
            <person name="Gray C.A."/>
            <person name="Murphy B.T."/>
            <person name="Linington R.G."/>
            <person name="Eustaquio A.S."/>
        </authorList>
    </citation>
    <scope>NUCLEOTIDE SEQUENCE [LARGE SCALE GENOMIC DNA]</scope>
    <source>
        <strain evidence="1 2">RL17-351-BIE-A</strain>
    </source>
</reference>
<name>A0ABW9BGM6_9BURK</name>
<protein>
    <submittedName>
        <fullName evidence="1">Uncharacterized protein</fullName>
    </submittedName>
</protein>
<dbReference type="Proteomes" id="UP001629274">
    <property type="component" value="Unassembled WGS sequence"/>
</dbReference>
<dbReference type="EMBL" id="JAQQDR010000004">
    <property type="protein sequence ID" value="MFM0239199.1"/>
    <property type="molecule type" value="Genomic_DNA"/>
</dbReference>
<evidence type="ECO:0000313" key="2">
    <source>
        <dbReference type="Proteomes" id="UP001629274"/>
    </source>
</evidence>
<sequence length="45" mass="4972">MIDQIFVLQLRAKIVCAPSALIAENVFQLYAKPEAPSDKALDRIA</sequence>
<keyword evidence="2" id="KW-1185">Reference proteome</keyword>
<comment type="caution">
    <text evidence="1">The sequence shown here is derived from an EMBL/GenBank/DDBJ whole genome shotgun (WGS) entry which is preliminary data.</text>
</comment>
<gene>
    <name evidence="1" type="ORF">PQR03_13760</name>
</gene>
<proteinExistence type="predicted"/>
<accession>A0ABW9BGM6</accession>